<evidence type="ECO:0000313" key="4">
    <source>
        <dbReference type="Proteomes" id="UP000665047"/>
    </source>
</evidence>
<name>A0A2D0J0E3_XENBU</name>
<reference evidence="2 4" key="2">
    <citation type="submission" date="2021-03" db="EMBL/GenBank/DDBJ databases">
        <title>Complete Genome Sequence Data of Xenorhabdus budapestensis strain C72, a Candidate Biological Control Agent, from China.</title>
        <authorList>
            <person name="LI B."/>
            <person name="WANG S."/>
            <person name="QIU D."/>
        </authorList>
    </citation>
    <scope>NUCLEOTIDE SEQUENCE [LARGE SCALE GENOMIC DNA]</scope>
    <source>
        <strain evidence="2 4">C-7-2</strain>
    </source>
</reference>
<keyword evidence="4" id="KW-1185">Reference proteome</keyword>
<evidence type="ECO:0000313" key="2">
    <source>
        <dbReference type="EMBL" id="QTL41824.1"/>
    </source>
</evidence>
<dbReference type="OrthoDB" id="101972at2"/>
<evidence type="ECO:0000313" key="3">
    <source>
        <dbReference type="Proteomes" id="UP000225833"/>
    </source>
</evidence>
<dbReference type="Proteomes" id="UP000225833">
    <property type="component" value="Unassembled WGS sequence"/>
</dbReference>
<protein>
    <submittedName>
        <fullName evidence="1">FAD-dependent oxidoreductase</fullName>
    </submittedName>
</protein>
<sequence>MKCSSVIWKKEILITGIVSNPTLLVVGPAARGRFGELMRLPQVAEHAVTVVGEILHTLHLSEFTQSSALSSSKALSYPD</sequence>
<organism evidence="1 3">
    <name type="scientific">Xenorhabdus budapestensis</name>
    <dbReference type="NCBI Taxonomy" id="290110"/>
    <lineage>
        <taxon>Bacteria</taxon>
        <taxon>Pseudomonadati</taxon>
        <taxon>Pseudomonadota</taxon>
        <taxon>Gammaproteobacteria</taxon>
        <taxon>Enterobacterales</taxon>
        <taxon>Morganellaceae</taxon>
        <taxon>Xenorhabdus</taxon>
    </lineage>
</organism>
<gene>
    <name evidence="2" type="ORF">HGO23_04820</name>
    <name evidence="1" type="ORF">Xbud_02241</name>
</gene>
<proteinExistence type="predicted"/>
<dbReference type="Proteomes" id="UP000665047">
    <property type="component" value="Chromosome"/>
</dbReference>
<reference evidence="1 3" key="1">
    <citation type="journal article" date="2017" name="Nat. Microbiol.">
        <title>Natural product diversity associated with the nematode symbionts Photorhabdus and Xenorhabdus.</title>
        <authorList>
            <person name="Tobias N.J."/>
            <person name="Wolff H."/>
            <person name="Djahanschiri B."/>
            <person name="Grundmann F."/>
            <person name="Kronenwerth M."/>
            <person name="Shi Y.M."/>
            <person name="Simonyi S."/>
            <person name="Grun P."/>
            <person name="Shapiro-Ilan D."/>
            <person name="Pidot S.J."/>
            <person name="Stinear T.P."/>
            <person name="Ebersberger I."/>
            <person name="Bode H.B."/>
        </authorList>
    </citation>
    <scope>NUCLEOTIDE SEQUENCE [LARGE SCALE GENOMIC DNA]</scope>
    <source>
        <strain evidence="1 3">DSM 16342</strain>
    </source>
</reference>
<evidence type="ECO:0000313" key="1">
    <source>
        <dbReference type="EMBL" id="PHM27661.1"/>
    </source>
</evidence>
<accession>A0A2D0J0E3</accession>
<dbReference type="EMBL" id="NIBS01000010">
    <property type="protein sequence ID" value="PHM27661.1"/>
    <property type="molecule type" value="Genomic_DNA"/>
</dbReference>
<dbReference type="EMBL" id="CP072455">
    <property type="protein sequence ID" value="QTL41824.1"/>
    <property type="molecule type" value="Genomic_DNA"/>
</dbReference>
<dbReference type="AlphaFoldDB" id="A0A2D0J0E3"/>